<reference evidence="2 3" key="1">
    <citation type="submission" date="2019-06" db="EMBL/GenBank/DDBJ databases">
        <title>Whole genome shotgun sequence of Zoogloea ramigera NBRC 15342.</title>
        <authorList>
            <person name="Hosoyama A."/>
            <person name="Uohara A."/>
            <person name="Ohji S."/>
            <person name="Ichikawa N."/>
        </authorList>
    </citation>
    <scope>NUCLEOTIDE SEQUENCE [LARGE SCALE GENOMIC DNA]</scope>
    <source>
        <strain evidence="2 3">NBRC 15342</strain>
    </source>
</reference>
<dbReference type="PANTHER" id="PTHR41878">
    <property type="entry name" value="LEXA REPRESSOR-RELATED"/>
    <property type="match status" value="1"/>
</dbReference>
<dbReference type="AlphaFoldDB" id="A0A4Y4CX46"/>
<dbReference type="RefSeq" id="WP_141351578.1">
    <property type="nucleotide sequence ID" value="NZ_BJNV01000027.1"/>
</dbReference>
<keyword evidence="3" id="KW-1185">Reference proteome</keyword>
<dbReference type="Pfam" id="PF07929">
    <property type="entry name" value="PRiA4_ORF3"/>
    <property type="match status" value="1"/>
</dbReference>
<organism evidence="2 3">
    <name type="scientific">Zoogloea ramigera</name>
    <dbReference type="NCBI Taxonomy" id="350"/>
    <lineage>
        <taxon>Bacteria</taxon>
        <taxon>Pseudomonadati</taxon>
        <taxon>Pseudomonadota</taxon>
        <taxon>Betaproteobacteria</taxon>
        <taxon>Rhodocyclales</taxon>
        <taxon>Zoogloeaceae</taxon>
        <taxon>Zoogloea</taxon>
    </lineage>
</organism>
<dbReference type="EMBL" id="BJNV01000027">
    <property type="protein sequence ID" value="GEC95833.1"/>
    <property type="molecule type" value="Genomic_DNA"/>
</dbReference>
<sequence length="197" mass="22368">MSTVVPLKPRTRKPADLLQLRIELAEIKPAIWRRIVVPESITLARLHHVIQCVMGWHGGHLHEFEIAGERYGIPDPEFDWGDPPRSEQRIQLKTALAGMKSFKYLYDFGDHWEHRIKVEKRHPPDPILSACALCLTGANAAPPEDVGGAPGYADFLEAILDPDHPEHHAMRAWCGEDFEPGHFNLSAVNERLERLRV</sequence>
<proteinExistence type="predicted"/>
<comment type="caution">
    <text evidence="2">The sequence shown here is derived from an EMBL/GenBank/DDBJ whole genome shotgun (WGS) entry which is preliminary data.</text>
</comment>
<dbReference type="Gene3D" id="3.10.290.30">
    <property type="entry name" value="MM3350-like"/>
    <property type="match status" value="1"/>
</dbReference>
<protein>
    <recommendedName>
        <fullName evidence="1">Plasmid pRiA4b Orf3-like domain-containing protein</fullName>
    </recommendedName>
</protein>
<evidence type="ECO:0000313" key="2">
    <source>
        <dbReference type="EMBL" id="GEC95833.1"/>
    </source>
</evidence>
<dbReference type="SUPFAM" id="SSF159941">
    <property type="entry name" value="MM3350-like"/>
    <property type="match status" value="1"/>
</dbReference>
<feature type="domain" description="Plasmid pRiA4b Orf3-like" evidence="1">
    <location>
        <begin position="18"/>
        <end position="186"/>
    </location>
</feature>
<dbReference type="Proteomes" id="UP000318422">
    <property type="component" value="Unassembled WGS sequence"/>
</dbReference>
<evidence type="ECO:0000313" key="3">
    <source>
        <dbReference type="Proteomes" id="UP000318422"/>
    </source>
</evidence>
<evidence type="ECO:0000259" key="1">
    <source>
        <dbReference type="Pfam" id="PF07929"/>
    </source>
</evidence>
<accession>A0A4Y4CX46</accession>
<dbReference type="InterPro" id="IPR012912">
    <property type="entry name" value="Plasmid_pRiA4b_Orf3-like"/>
</dbReference>
<name>A0A4Y4CX46_ZOORA</name>
<dbReference type="OrthoDB" id="9816539at2"/>
<gene>
    <name evidence="2" type="ORF">ZRA01_19060</name>
</gene>
<dbReference type="PANTHER" id="PTHR41878:SF1">
    <property type="entry name" value="TNPR PROTEIN"/>
    <property type="match status" value="1"/>
</dbReference>
<dbReference type="InterPro" id="IPR024047">
    <property type="entry name" value="MM3350-like_sf"/>
</dbReference>